<dbReference type="InterPro" id="IPR010982">
    <property type="entry name" value="Lambda_DNA-bd_dom_sf"/>
</dbReference>
<gene>
    <name evidence="2" type="ORF">KME32_33450</name>
</gene>
<sequence>MSRSIKVSQQHIEQVKLAVKRSGFPRQKDLAESLQLSLATISNFLNGRSVDYLNFYEICQKLGLELDRIADFEIHNANNSYQTLDLETEQAPIALFQEESEIKASNYIERPPIESHCYETIVQPGSLLRIKASKRMGKTWLINNIIHQAQKQNYITVRLSLLLADGTVLKNLDEFLRWFCVVVCRQMKLTPQLDDYWEKGLGSNYNCTLYFEEHLLAQIDRPLVLCLDEVDRIFSYSEIAEDFLGMLRAWHEEAKSRQMWRKLRLILAHSTEAYIPLNINRSPFNVGLGIELPEFTNEQIHELSRRQGLNLDTSQILELMDLVGGHPYLVQRAIYYLNTQKISLVKLLQEADTESGIYNDHLRGHLYNLKQYPELAVAMKKIVNTANSVQLEPNQIFKLQSLGLVKLHGNAIESRCNLYSQYFREHLGKE</sequence>
<reference evidence="2" key="1">
    <citation type="submission" date="2021-05" db="EMBL/GenBank/DDBJ databases">
        <authorList>
            <person name="Pietrasiak N."/>
            <person name="Ward R."/>
            <person name="Stajich J.E."/>
            <person name="Kurbessoian T."/>
        </authorList>
    </citation>
    <scope>NUCLEOTIDE SEQUENCE</scope>
    <source>
        <strain evidence="2">JT2-VF2</strain>
    </source>
</reference>
<feature type="domain" description="HTH cro/C1-type" evidence="1">
    <location>
        <begin position="27"/>
        <end position="69"/>
    </location>
</feature>
<evidence type="ECO:0000313" key="2">
    <source>
        <dbReference type="EMBL" id="MBW4565903.1"/>
    </source>
</evidence>
<accession>A0A951Q6Y0</accession>
<dbReference type="AlphaFoldDB" id="A0A951Q6Y0"/>
<dbReference type="CDD" id="cd00093">
    <property type="entry name" value="HTH_XRE"/>
    <property type="match status" value="1"/>
</dbReference>
<name>A0A951Q6Y0_9NOST</name>
<dbReference type="EMBL" id="JAHHHN010000051">
    <property type="protein sequence ID" value="MBW4565903.1"/>
    <property type="molecule type" value="Genomic_DNA"/>
</dbReference>
<dbReference type="InterPro" id="IPR027417">
    <property type="entry name" value="P-loop_NTPase"/>
</dbReference>
<evidence type="ECO:0000313" key="3">
    <source>
        <dbReference type="Proteomes" id="UP000715781"/>
    </source>
</evidence>
<dbReference type="Pfam" id="PF14516">
    <property type="entry name" value="AAA_35"/>
    <property type="match status" value="1"/>
</dbReference>
<proteinExistence type="predicted"/>
<dbReference type="SUPFAM" id="SSF47413">
    <property type="entry name" value="lambda repressor-like DNA-binding domains"/>
    <property type="match status" value="1"/>
</dbReference>
<dbReference type="InterPro" id="IPR001387">
    <property type="entry name" value="Cro/C1-type_HTH"/>
</dbReference>
<dbReference type="PROSITE" id="PS50943">
    <property type="entry name" value="HTH_CROC1"/>
    <property type="match status" value="1"/>
</dbReference>
<organism evidence="2 3">
    <name type="scientific">Mojavia pulchra JT2-VF2</name>
    <dbReference type="NCBI Taxonomy" id="287848"/>
    <lineage>
        <taxon>Bacteria</taxon>
        <taxon>Bacillati</taxon>
        <taxon>Cyanobacteriota</taxon>
        <taxon>Cyanophyceae</taxon>
        <taxon>Nostocales</taxon>
        <taxon>Nostocaceae</taxon>
    </lineage>
</organism>
<comment type="caution">
    <text evidence="2">The sequence shown here is derived from an EMBL/GenBank/DDBJ whole genome shotgun (WGS) entry which is preliminary data.</text>
</comment>
<dbReference type="SUPFAM" id="SSF52540">
    <property type="entry name" value="P-loop containing nucleoside triphosphate hydrolases"/>
    <property type="match status" value="1"/>
</dbReference>
<dbReference type="Proteomes" id="UP000715781">
    <property type="component" value="Unassembled WGS sequence"/>
</dbReference>
<dbReference type="Gene3D" id="3.40.50.300">
    <property type="entry name" value="P-loop containing nucleotide triphosphate hydrolases"/>
    <property type="match status" value="1"/>
</dbReference>
<evidence type="ECO:0000259" key="1">
    <source>
        <dbReference type="PROSITE" id="PS50943"/>
    </source>
</evidence>
<reference evidence="2" key="2">
    <citation type="journal article" date="2022" name="Microbiol. Resour. Announc.">
        <title>Metagenome Sequencing to Explore Phylogenomics of Terrestrial Cyanobacteria.</title>
        <authorList>
            <person name="Ward R.D."/>
            <person name="Stajich J.E."/>
            <person name="Johansen J.R."/>
            <person name="Huntemann M."/>
            <person name="Clum A."/>
            <person name="Foster B."/>
            <person name="Foster B."/>
            <person name="Roux S."/>
            <person name="Palaniappan K."/>
            <person name="Varghese N."/>
            <person name="Mukherjee S."/>
            <person name="Reddy T.B.K."/>
            <person name="Daum C."/>
            <person name="Copeland A."/>
            <person name="Chen I.A."/>
            <person name="Ivanova N.N."/>
            <person name="Kyrpides N.C."/>
            <person name="Shapiro N."/>
            <person name="Eloe-Fadrosh E.A."/>
            <person name="Pietrasiak N."/>
        </authorList>
    </citation>
    <scope>NUCLEOTIDE SEQUENCE</scope>
    <source>
        <strain evidence="2">JT2-VF2</strain>
    </source>
</reference>
<dbReference type="GO" id="GO:0003677">
    <property type="term" value="F:DNA binding"/>
    <property type="evidence" value="ECO:0007669"/>
    <property type="project" value="InterPro"/>
</dbReference>
<protein>
    <submittedName>
        <fullName evidence="2">AAA-like domain-containing protein</fullName>
    </submittedName>
</protein>